<feature type="compositionally biased region" description="Basic and acidic residues" evidence="3">
    <location>
        <begin position="947"/>
        <end position="964"/>
    </location>
</feature>
<evidence type="ECO:0000256" key="1">
    <source>
        <dbReference type="PROSITE-ProRule" id="PRU00047"/>
    </source>
</evidence>
<dbReference type="PANTHER" id="PTHR11439">
    <property type="entry name" value="GAG-POL-RELATED RETROTRANSPOSON"/>
    <property type="match status" value="1"/>
</dbReference>
<dbReference type="SMART" id="SM00343">
    <property type="entry name" value="ZnF_C2HC"/>
    <property type="match status" value="1"/>
</dbReference>
<protein>
    <submittedName>
        <fullName evidence="5">Uncharacterized mitochondrial protein AtMg00810-like</fullName>
    </submittedName>
</protein>
<keyword evidence="1" id="KW-0479">Metal-binding</keyword>
<dbReference type="Pfam" id="PF25597">
    <property type="entry name" value="SH3_retrovirus"/>
    <property type="match status" value="1"/>
</dbReference>
<keyword evidence="1" id="KW-0863">Zinc-finger</keyword>
<name>A0A6L2J7H4_TANCI</name>
<dbReference type="InterPro" id="IPR057670">
    <property type="entry name" value="SH3_retrovirus"/>
</dbReference>
<dbReference type="PANTHER" id="PTHR11439:SF495">
    <property type="entry name" value="REVERSE TRANSCRIPTASE, RNA-DEPENDENT DNA POLYMERASE-RELATED"/>
    <property type="match status" value="1"/>
</dbReference>
<dbReference type="GO" id="GO:0003676">
    <property type="term" value="F:nucleic acid binding"/>
    <property type="evidence" value="ECO:0007669"/>
    <property type="project" value="InterPro"/>
</dbReference>
<evidence type="ECO:0000256" key="3">
    <source>
        <dbReference type="SAM" id="MobiDB-lite"/>
    </source>
</evidence>
<reference evidence="5" key="1">
    <citation type="journal article" date="2019" name="Sci. Rep.">
        <title>Draft genome of Tanacetum cinerariifolium, the natural source of mosquito coil.</title>
        <authorList>
            <person name="Yamashiro T."/>
            <person name="Shiraishi A."/>
            <person name="Satake H."/>
            <person name="Nakayama K."/>
        </authorList>
    </citation>
    <scope>NUCLEOTIDE SEQUENCE</scope>
</reference>
<feature type="region of interest" description="Disordered" evidence="3">
    <location>
        <begin position="1734"/>
        <end position="1765"/>
    </location>
</feature>
<dbReference type="Gene3D" id="4.10.60.10">
    <property type="entry name" value="Zinc finger, CCHC-type"/>
    <property type="match status" value="1"/>
</dbReference>
<evidence type="ECO:0000313" key="5">
    <source>
        <dbReference type="EMBL" id="GEU32610.1"/>
    </source>
</evidence>
<dbReference type="InterPro" id="IPR036875">
    <property type="entry name" value="Znf_CCHC_sf"/>
</dbReference>
<sequence length="1815" mass="207507">MLRLFILNTRSWSTFKDIKTKDFIDAIKDYYFCWSSWKRLSGDCYPSYKKAQRREELKARSTLLMALPNEHQLKFKSYKDAKTVMQAIENRFIEEIDLMWNIAMLTMRERRFLKNTGRKLDMANKERIEFDKSNVECFNCHKRGHFARECRAPMYQDSRKKEPIRRTVPVEATTSNALVTQYSIEARLLVFKKNEYVYEEDIKLLKCEIYLRDLDITELKIKLELATKEKDEVQLTVQKIENSSTSLSKLLDSQIMDKCKTRFSGYNAVPPPYTGNFMPQKLDLVYPSLDDFVDVNEFVSESVVEKPTIESNKPKTVRKEKGAPIIEDWVSESEEEDEPKDNMYSVDLKNVVPQRGLTCLFAKATSEENNLWHRRLGHRCLDSGLFPISSLEKLLAKLIHGILTSLDLREHEATTDTKLLSTKDIQPLPDQEPPQDSDICQLIRKECCVEASEEQKQKMEDTMFELVKICRQKEFLCIYDDLDDLIESALDSKLLLINSNSQRLDKKEQEVKNVIEQPAERGNRNIQLLQNFRVIHKSSISLNTSQISSIHAIAPILSTKEPKHLLNEIECDMPAKDVCSPVFTTFSNPLFKDNDDIDSSNNESIPDEDVLAEEFKIYSNPLFDEDEINSDKLDPHYFNVESDFVESLLNRDTFIDFSSKFYFSGKLAHIKPEIPKSNFDFKEEICLIESLLYDNSFPRPPEELNREIADTIVKSIPLLPIPVQDNDLFLSDNSIPPGIENFADDPEGDIRFLEELLIDDSILSHESSYSNFEDNLSIPRPPPEPPDAETNIGEEIQVVMINKDKFDDDYQFFMFDKVFSLLSAESEDTIFDPGRKPALSFMRPFGCPVTILNTIDHLGKFDGKANEGFLVGYSTNSKAFRVFNSRTRIVEENLHVKFRENTPNIARGGPNWLFDIDALTISINYKPVVAENQSNGSSGTRVCDNVGKTRVETEEEKKDTKDPGNEDSEAPSTEEPRVYQEKDNVNITNIVNVVSSTVNAASNEVNVVGRKSSIEVLDDLNMPELEDISIFKDLNEDAFGVEADLNSLESTFQEMCTEFEKMMHKKFQMSSMGELTFFLGPQVKQKEDGIFISQDKYVNEILNKFGFSDVKTASTPIETHKTLLKDEKGEDVDEHLYRSMTGSLMHLTSSRPDIMFVVCACARFQVNPKISHLHDVKRIFRYLKGQPKLGLWYPKDSPFDLVAYTNSDYARASVNSKSTTEGCQFLGCRSATKAFDNINGEAQLHTKVDGKKVVFSKASIRRDLRFRDEGGIHYLPNETIFEQLSLMGAKTTTWNEFSSTIASADFCLAIYQKSNFYKYIFESVVKNLDSAAKILMFPRVGKGFSGRDTPLFPTMMDQAQEALDEAVNEEMYDNLERATTYATILDVEQDRGNISKTQSKATPNEPGSLRTSSGGGPRRQDTIGIPLLRLGLRMVLNLETTKTAQAKEIANMKKRVKRLERKRRSRTHGLKRLYKVGLRARVESSADEESLDEDIFGVNDLDDTLMFDANKVLQGKEVVIKKEVAGKDVSVVEEINVASIATSVTATTPTIFMDEITLAKALIEIKTSRPKAKGIVMQEPSETPTPTPIVFSQQPSKVQDKGKEIMVEPEMPLKKKAQISLDEELAFKLQAEEDEQERIVREKAQQTKEARLFMEFMEKRRKLFAAKRAKEKRNKPPTKAQQRSLMCTYLKNMDGWKTRALKKKSFAKIQDLFNKAMKRVNMFMDINTEVVESTKKDKAETVQESSSKRAGDKLEQESSKKKKIEDENESVELKRCFEIVLDDGDEVTIDVTPLSSKSLTIVDYKIYKEGRKNFF</sequence>
<proteinExistence type="predicted"/>
<keyword evidence="1" id="KW-0862">Zinc</keyword>
<dbReference type="InterPro" id="IPR001878">
    <property type="entry name" value="Znf_CCHC"/>
</dbReference>
<dbReference type="PROSITE" id="PS50158">
    <property type="entry name" value="ZF_CCHC"/>
    <property type="match status" value="1"/>
</dbReference>
<dbReference type="InterPro" id="IPR013103">
    <property type="entry name" value="RVT_2"/>
</dbReference>
<keyword evidence="2" id="KW-0175">Coiled coil</keyword>
<evidence type="ECO:0000256" key="2">
    <source>
        <dbReference type="SAM" id="Coils"/>
    </source>
</evidence>
<gene>
    <name evidence="5" type="ORF">Tci_004588</name>
</gene>
<feature type="region of interest" description="Disordered" evidence="3">
    <location>
        <begin position="933"/>
        <end position="982"/>
    </location>
</feature>
<comment type="caution">
    <text evidence="5">The sequence shown here is derived from an EMBL/GenBank/DDBJ whole genome shotgun (WGS) entry which is preliminary data.</text>
</comment>
<feature type="domain" description="CCHC-type" evidence="4">
    <location>
        <begin position="137"/>
        <end position="151"/>
    </location>
</feature>
<dbReference type="SUPFAM" id="SSF57756">
    <property type="entry name" value="Retrovirus zinc finger-like domains"/>
    <property type="match status" value="1"/>
</dbReference>
<organism evidence="5">
    <name type="scientific">Tanacetum cinerariifolium</name>
    <name type="common">Dalmatian daisy</name>
    <name type="synonym">Chrysanthemum cinerariifolium</name>
    <dbReference type="NCBI Taxonomy" id="118510"/>
    <lineage>
        <taxon>Eukaryota</taxon>
        <taxon>Viridiplantae</taxon>
        <taxon>Streptophyta</taxon>
        <taxon>Embryophyta</taxon>
        <taxon>Tracheophyta</taxon>
        <taxon>Spermatophyta</taxon>
        <taxon>Magnoliopsida</taxon>
        <taxon>eudicotyledons</taxon>
        <taxon>Gunneridae</taxon>
        <taxon>Pentapetalae</taxon>
        <taxon>asterids</taxon>
        <taxon>campanulids</taxon>
        <taxon>Asterales</taxon>
        <taxon>Asteraceae</taxon>
        <taxon>Asteroideae</taxon>
        <taxon>Anthemideae</taxon>
        <taxon>Anthemidinae</taxon>
        <taxon>Tanacetum</taxon>
    </lineage>
</organism>
<feature type="region of interest" description="Disordered" evidence="3">
    <location>
        <begin position="1396"/>
        <end position="1420"/>
    </location>
</feature>
<evidence type="ECO:0000259" key="4">
    <source>
        <dbReference type="PROSITE" id="PS50158"/>
    </source>
</evidence>
<dbReference type="Pfam" id="PF07727">
    <property type="entry name" value="RVT_2"/>
    <property type="match status" value="1"/>
</dbReference>
<feature type="coiled-coil region" evidence="2">
    <location>
        <begin position="216"/>
        <end position="243"/>
    </location>
</feature>
<accession>A0A6L2J7H4</accession>
<dbReference type="GO" id="GO:0008270">
    <property type="term" value="F:zinc ion binding"/>
    <property type="evidence" value="ECO:0007669"/>
    <property type="project" value="UniProtKB-KW"/>
</dbReference>
<dbReference type="EMBL" id="BKCJ010000374">
    <property type="protein sequence ID" value="GEU32610.1"/>
    <property type="molecule type" value="Genomic_DNA"/>
</dbReference>